<dbReference type="PaxDb" id="67767-A0A0J7KDS0"/>
<accession>A0A0J7KDS0</accession>
<dbReference type="STRING" id="67767.A0A0J7KDS0"/>
<dbReference type="Pfam" id="PF01585">
    <property type="entry name" value="G-patch"/>
    <property type="match status" value="1"/>
</dbReference>
<protein>
    <submittedName>
        <fullName evidence="3">Pin2-interacting protein x1</fullName>
    </submittedName>
</protein>
<feature type="region of interest" description="Disordered" evidence="1">
    <location>
        <begin position="650"/>
        <end position="691"/>
    </location>
</feature>
<dbReference type="PANTHER" id="PTHR23149">
    <property type="entry name" value="G PATCH DOMAIN CONTAINING PROTEIN"/>
    <property type="match status" value="1"/>
</dbReference>
<proteinExistence type="predicted"/>
<evidence type="ECO:0000259" key="2">
    <source>
        <dbReference type="PROSITE" id="PS50174"/>
    </source>
</evidence>
<dbReference type="SMART" id="SM00443">
    <property type="entry name" value="G_patch"/>
    <property type="match status" value="1"/>
</dbReference>
<comment type="caution">
    <text evidence="3">The sequence shown here is derived from an EMBL/GenBank/DDBJ whole genome shotgun (WGS) entry which is preliminary data.</text>
</comment>
<dbReference type="InterPro" id="IPR000467">
    <property type="entry name" value="G_patch_dom"/>
</dbReference>
<evidence type="ECO:0000313" key="4">
    <source>
        <dbReference type="Proteomes" id="UP000036403"/>
    </source>
</evidence>
<dbReference type="GO" id="GO:0005730">
    <property type="term" value="C:nucleolus"/>
    <property type="evidence" value="ECO:0007669"/>
    <property type="project" value="TreeGrafter"/>
</dbReference>
<dbReference type="EMBL" id="LBMM01009157">
    <property type="protein sequence ID" value="KMQ88346.1"/>
    <property type="molecule type" value="Genomic_DNA"/>
</dbReference>
<reference evidence="3 4" key="1">
    <citation type="submission" date="2015-04" db="EMBL/GenBank/DDBJ databases">
        <title>Lasius niger genome sequencing.</title>
        <authorList>
            <person name="Konorov E.A."/>
            <person name="Nikitin M.A."/>
            <person name="Kirill M.V."/>
            <person name="Chang P."/>
        </authorList>
    </citation>
    <scope>NUCLEOTIDE SEQUENCE [LARGE SCALE GENOMIC DNA]</scope>
    <source>
        <tissue evidence="3">Whole</tissue>
    </source>
</reference>
<dbReference type="PANTHER" id="PTHR23149:SF27">
    <property type="entry name" value="PIN2_TERF1-INTERACTING TELOMERASE INHIBITOR 1"/>
    <property type="match status" value="1"/>
</dbReference>
<feature type="domain" description="G-patch" evidence="2">
    <location>
        <begin position="26"/>
        <end position="72"/>
    </location>
</feature>
<evidence type="ECO:0000313" key="3">
    <source>
        <dbReference type="EMBL" id="KMQ88346.1"/>
    </source>
</evidence>
<keyword evidence="4" id="KW-1185">Reference proteome</keyword>
<sequence>MSMLAERRQRQKWSLNPRGKWWTEDSNKFGQRMLEKMGWTKGKGLGINEQGITEYLNVPYKKDTAGIGYNKNFEIWMKHQEKFNNFLQQLHGNENQNTSQKLEREDDSLSGQSLELKSKQSRARVHYKKFTHGKDINKYKPKDLANIFGQKELTNKVQIKTEEDDNVYEKKAIRIGKNKNKVVTINGGNTTDYFKHKPNYDKNFSSNIIDNRATDSESENEQYVGFGFVPKTENILSSNGVTRDFDKKSSYAFDNPCLGLNSPTEIMLSNTDSTCKKSTKKRKKEYESNSLHATELDKHNARKKLKTEIINGDCKDGFTNPALNLDIKLEEDCNGKEFEVSRAQFGLENCGLDLTDERSDKRGVTFNDHITLYEYDVDSIKKRKGKATLDKFEVENKKHKKKRKQESITISVSNGFVNEALDIETVSEEINDNNLNEHKSKKTKRRKISKISILETIQESPEREKEIIEVNVESENMLDTNGVKNRETDIVDKKLKKKKKEKKTKVENITVVDITSEELDVEIEEIIRDKKIKRHKESKEEEIEISKKHKKEKKKDKENCKIEKHAIQTEISSDHQNIEILDKTNSKQQQNYLIMDENKDATEIETLPVVKIKKDKEEKALLNKQKKKKNIHKEDCFKNECDMKKEISDKENVGNEQDSDTKKLEKKDKKCKKSKEKNVSDIEDSINSNPEIVNGNTIKQETVENVESIHTSLKKSIIIESVDNIIHSPWNAKVRMSKKMLITLFQNNELLDFPGSNIHDIKGYGIEY</sequence>
<gene>
    <name evidence="3" type="ORF">RF55_12191</name>
</gene>
<feature type="compositionally biased region" description="Basic and acidic residues" evidence="1">
    <location>
        <begin position="650"/>
        <end position="668"/>
    </location>
</feature>
<dbReference type="AlphaFoldDB" id="A0A0J7KDS0"/>
<dbReference type="PROSITE" id="PS50174">
    <property type="entry name" value="G_PATCH"/>
    <property type="match status" value="1"/>
</dbReference>
<dbReference type="GO" id="GO:0010521">
    <property type="term" value="F:telomerase inhibitor activity"/>
    <property type="evidence" value="ECO:0007669"/>
    <property type="project" value="TreeGrafter"/>
</dbReference>
<name>A0A0J7KDS0_LASNI</name>
<dbReference type="InterPro" id="IPR050656">
    <property type="entry name" value="PINX1"/>
</dbReference>
<evidence type="ECO:0000256" key="1">
    <source>
        <dbReference type="SAM" id="MobiDB-lite"/>
    </source>
</evidence>
<organism evidence="3 4">
    <name type="scientific">Lasius niger</name>
    <name type="common">Black garden ant</name>
    <dbReference type="NCBI Taxonomy" id="67767"/>
    <lineage>
        <taxon>Eukaryota</taxon>
        <taxon>Metazoa</taxon>
        <taxon>Ecdysozoa</taxon>
        <taxon>Arthropoda</taxon>
        <taxon>Hexapoda</taxon>
        <taxon>Insecta</taxon>
        <taxon>Pterygota</taxon>
        <taxon>Neoptera</taxon>
        <taxon>Endopterygota</taxon>
        <taxon>Hymenoptera</taxon>
        <taxon>Apocrita</taxon>
        <taxon>Aculeata</taxon>
        <taxon>Formicoidea</taxon>
        <taxon>Formicidae</taxon>
        <taxon>Formicinae</taxon>
        <taxon>Lasius</taxon>
        <taxon>Lasius</taxon>
    </lineage>
</organism>
<dbReference type="GO" id="GO:0003676">
    <property type="term" value="F:nucleic acid binding"/>
    <property type="evidence" value="ECO:0007669"/>
    <property type="project" value="InterPro"/>
</dbReference>
<dbReference type="OrthoDB" id="29523at2759"/>
<dbReference type="Proteomes" id="UP000036403">
    <property type="component" value="Unassembled WGS sequence"/>
</dbReference>